<sequence length="85" mass="9716">MTCIKGKPRIVGVFYDKDNLEKNTGAAWHFLNGVNGRSITQIFSFYYQLKHTTSCYRKRHGSLLPKQIICLLPPTLNGSNTLMIR</sequence>
<proteinExistence type="predicted"/>
<dbReference type="AlphaFoldDB" id="A0A0A9D0A5"/>
<dbReference type="EMBL" id="GBRH01220738">
    <property type="protein sequence ID" value="JAD77157.1"/>
    <property type="molecule type" value="Transcribed_RNA"/>
</dbReference>
<reference evidence="1" key="2">
    <citation type="journal article" date="2015" name="Data Brief">
        <title>Shoot transcriptome of the giant reed, Arundo donax.</title>
        <authorList>
            <person name="Barrero R.A."/>
            <person name="Guerrero F.D."/>
            <person name="Moolhuijzen P."/>
            <person name="Goolsby J.A."/>
            <person name="Tidwell J."/>
            <person name="Bellgard S.E."/>
            <person name="Bellgard M.I."/>
        </authorList>
    </citation>
    <scope>NUCLEOTIDE SEQUENCE</scope>
    <source>
        <tissue evidence="1">Shoot tissue taken approximately 20 cm above the soil surface</tissue>
    </source>
</reference>
<reference evidence="1" key="1">
    <citation type="submission" date="2014-09" db="EMBL/GenBank/DDBJ databases">
        <authorList>
            <person name="Magalhaes I.L.F."/>
            <person name="Oliveira U."/>
            <person name="Santos F.R."/>
            <person name="Vidigal T.H.D.A."/>
            <person name="Brescovit A.D."/>
            <person name="Santos A.J."/>
        </authorList>
    </citation>
    <scope>NUCLEOTIDE SEQUENCE</scope>
    <source>
        <tissue evidence="1">Shoot tissue taken approximately 20 cm above the soil surface</tissue>
    </source>
</reference>
<protein>
    <submittedName>
        <fullName evidence="1">Uncharacterized protein</fullName>
    </submittedName>
</protein>
<evidence type="ECO:0000313" key="1">
    <source>
        <dbReference type="EMBL" id="JAD77157.1"/>
    </source>
</evidence>
<name>A0A0A9D0A5_ARUDO</name>
<organism evidence="1">
    <name type="scientific">Arundo donax</name>
    <name type="common">Giant reed</name>
    <name type="synonym">Donax arundinaceus</name>
    <dbReference type="NCBI Taxonomy" id="35708"/>
    <lineage>
        <taxon>Eukaryota</taxon>
        <taxon>Viridiplantae</taxon>
        <taxon>Streptophyta</taxon>
        <taxon>Embryophyta</taxon>
        <taxon>Tracheophyta</taxon>
        <taxon>Spermatophyta</taxon>
        <taxon>Magnoliopsida</taxon>
        <taxon>Liliopsida</taxon>
        <taxon>Poales</taxon>
        <taxon>Poaceae</taxon>
        <taxon>PACMAD clade</taxon>
        <taxon>Arundinoideae</taxon>
        <taxon>Arundineae</taxon>
        <taxon>Arundo</taxon>
    </lineage>
</organism>
<accession>A0A0A9D0A5</accession>